<comment type="catalytic activity">
    <reaction evidence="1 13">
        <text>ATP + protein L-histidine = ADP + protein N-phospho-L-histidine.</text>
        <dbReference type="EC" id="2.7.13.3"/>
    </reaction>
</comment>
<dbReference type="GO" id="GO:0046983">
    <property type="term" value="F:protein dimerization activity"/>
    <property type="evidence" value="ECO:0007669"/>
    <property type="project" value="InterPro"/>
</dbReference>
<keyword evidence="4" id="KW-0597">Phosphoprotein</keyword>
<dbReference type="InterPro" id="IPR011712">
    <property type="entry name" value="Sig_transdc_His_kin_sub3_dim/P"/>
</dbReference>
<protein>
    <recommendedName>
        <fullName evidence="13">Sensor histidine kinase</fullName>
        <ecNumber evidence="13">2.7.13.3</ecNumber>
    </recommendedName>
</protein>
<dbReference type="PANTHER" id="PTHR24421:SF37">
    <property type="entry name" value="SENSOR HISTIDINE KINASE NARS"/>
    <property type="match status" value="1"/>
</dbReference>
<dbReference type="PIRSF" id="PIRSF037431">
    <property type="entry name" value="STHK_LiaS"/>
    <property type="match status" value="1"/>
</dbReference>
<evidence type="ECO:0000256" key="1">
    <source>
        <dbReference type="ARBA" id="ARBA00000085"/>
    </source>
</evidence>
<dbReference type="SMART" id="SM00387">
    <property type="entry name" value="HATPase_c"/>
    <property type="match status" value="1"/>
</dbReference>
<dbReference type="PANTHER" id="PTHR24421">
    <property type="entry name" value="NITRATE/NITRITE SENSOR PROTEIN NARX-RELATED"/>
    <property type="match status" value="1"/>
</dbReference>
<dbReference type="GO" id="GO:0000155">
    <property type="term" value="F:phosphorelay sensor kinase activity"/>
    <property type="evidence" value="ECO:0007669"/>
    <property type="project" value="UniProtKB-UniRule"/>
</dbReference>
<dbReference type="CDD" id="cd16917">
    <property type="entry name" value="HATPase_UhpB-NarQ-NarX-like"/>
    <property type="match status" value="1"/>
</dbReference>
<keyword evidence="7 13" id="KW-0547">Nucleotide-binding</keyword>
<dbReference type="InterPro" id="IPR003594">
    <property type="entry name" value="HATPase_dom"/>
</dbReference>
<comment type="caution">
    <text evidence="16">The sequence shown here is derived from an EMBL/GenBank/DDBJ whole genome shotgun (WGS) entry which is preliminary data.</text>
</comment>
<keyword evidence="9 13" id="KW-0067">ATP-binding</keyword>
<evidence type="ECO:0000259" key="15">
    <source>
        <dbReference type="SMART" id="SM00387"/>
    </source>
</evidence>
<evidence type="ECO:0000256" key="8">
    <source>
        <dbReference type="ARBA" id="ARBA00022777"/>
    </source>
</evidence>
<dbReference type="InterPro" id="IPR050482">
    <property type="entry name" value="Sensor_HK_TwoCompSys"/>
</dbReference>
<dbReference type="EC" id="2.7.13.3" evidence="13"/>
<dbReference type="InterPro" id="IPR017202">
    <property type="entry name" value="LiaS/VraS"/>
</dbReference>
<dbReference type="Pfam" id="PF07730">
    <property type="entry name" value="HisKA_3"/>
    <property type="match status" value="1"/>
</dbReference>
<dbReference type="GO" id="GO:0005524">
    <property type="term" value="F:ATP binding"/>
    <property type="evidence" value="ECO:0007669"/>
    <property type="project" value="UniProtKB-UniRule"/>
</dbReference>
<keyword evidence="8 13" id="KW-0418">Kinase</keyword>
<dbReference type="Pfam" id="PF02518">
    <property type="entry name" value="HATPase_c"/>
    <property type="match status" value="1"/>
</dbReference>
<evidence type="ECO:0000256" key="4">
    <source>
        <dbReference type="ARBA" id="ARBA00022553"/>
    </source>
</evidence>
<evidence type="ECO:0000256" key="12">
    <source>
        <dbReference type="ARBA" id="ARBA00023136"/>
    </source>
</evidence>
<evidence type="ECO:0000256" key="13">
    <source>
        <dbReference type="PIRNR" id="PIRNR037431"/>
    </source>
</evidence>
<dbReference type="Gene3D" id="3.30.565.10">
    <property type="entry name" value="Histidine kinase-like ATPase, C-terminal domain"/>
    <property type="match status" value="1"/>
</dbReference>
<organism evidence="16 17">
    <name type="scientific">Macrococcus lamae</name>
    <dbReference type="NCBI Taxonomy" id="198484"/>
    <lineage>
        <taxon>Bacteria</taxon>
        <taxon>Bacillati</taxon>
        <taxon>Bacillota</taxon>
        <taxon>Bacilli</taxon>
        <taxon>Bacillales</taxon>
        <taxon>Staphylococcaceae</taxon>
        <taxon>Macrococcus</taxon>
    </lineage>
</organism>
<evidence type="ECO:0000256" key="3">
    <source>
        <dbReference type="ARBA" id="ARBA00022475"/>
    </source>
</evidence>
<accession>A0A4R6BSC5</accession>
<gene>
    <name evidence="16" type="ORF">ERX29_10090</name>
</gene>
<keyword evidence="3 13" id="KW-1003">Cell membrane</keyword>
<dbReference type="RefSeq" id="WP_133444547.1">
    <property type="nucleotide sequence ID" value="NZ_SCWB01000020.1"/>
</dbReference>
<keyword evidence="17" id="KW-1185">Reference proteome</keyword>
<evidence type="ECO:0000313" key="16">
    <source>
        <dbReference type="EMBL" id="TDM05310.1"/>
    </source>
</evidence>
<proteinExistence type="predicted"/>
<feature type="transmembrane region" description="Helical" evidence="14">
    <location>
        <begin position="45"/>
        <end position="69"/>
    </location>
</feature>
<reference evidence="16 17" key="1">
    <citation type="submission" date="2019-01" db="EMBL/GenBank/DDBJ databases">
        <title>Draft genome sequences of the type strains of six Macrococcus species.</title>
        <authorList>
            <person name="Mazhar S."/>
            <person name="Altermann E."/>
            <person name="Hill C."/>
            <person name="Mcauliffe O."/>
        </authorList>
    </citation>
    <scope>NUCLEOTIDE SEQUENCE [LARGE SCALE GENOMIC DNA]</scope>
    <source>
        <strain evidence="16 17">CCM4815</strain>
    </source>
</reference>
<evidence type="ECO:0000256" key="14">
    <source>
        <dbReference type="SAM" id="Phobius"/>
    </source>
</evidence>
<keyword evidence="12 13" id="KW-0472">Membrane</keyword>
<dbReference type="InterPro" id="IPR036890">
    <property type="entry name" value="HATPase_C_sf"/>
</dbReference>
<feature type="transmembrane region" description="Helical" evidence="14">
    <location>
        <begin position="7"/>
        <end position="25"/>
    </location>
</feature>
<feature type="domain" description="Histidine kinase/HSP90-like ATPase" evidence="15">
    <location>
        <begin position="244"/>
        <end position="337"/>
    </location>
</feature>
<keyword evidence="10 14" id="KW-1133">Transmembrane helix</keyword>
<evidence type="ECO:0000256" key="5">
    <source>
        <dbReference type="ARBA" id="ARBA00022679"/>
    </source>
</evidence>
<evidence type="ECO:0000256" key="7">
    <source>
        <dbReference type="ARBA" id="ARBA00022741"/>
    </source>
</evidence>
<dbReference type="OrthoDB" id="9795828at2"/>
<dbReference type="AlphaFoldDB" id="A0A4R6BSC5"/>
<dbReference type="Proteomes" id="UP000294802">
    <property type="component" value="Unassembled WGS sequence"/>
</dbReference>
<evidence type="ECO:0000256" key="9">
    <source>
        <dbReference type="ARBA" id="ARBA00022840"/>
    </source>
</evidence>
<dbReference type="SUPFAM" id="SSF55874">
    <property type="entry name" value="ATPase domain of HSP90 chaperone/DNA topoisomerase II/histidine kinase"/>
    <property type="match status" value="1"/>
</dbReference>
<name>A0A4R6BSC5_9STAP</name>
<dbReference type="GO" id="GO:0005886">
    <property type="term" value="C:plasma membrane"/>
    <property type="evidence" value="ECO:0007669"/>
    <property type="project" value="UniProtKB-SubCell"/>
</dbReference>
<comment type="subcellular location">
    <subcellularLocation>
        <location evidence="2 13">Cell membrane</location>
        <topology evidence="2 13">Multi-pass membrane protein</topology>
    </subcellularLocation>
</comment>
<evidence type="ECO:0000256" key="11">
    <source>
        <dbReference type="ARBA" id="ARBA00023012"/>
    </source>
</evidence>
<keyword evidence="6 14" id="KW-0812">Transmembrane</keyword>
<evidence type="ECO:0000256" key="2">
    <source>
        <dbReference type="ARBA" id="ARBA00004651"/>
    </source>
</evidence>
<keyword evidence="5 13" id="KW-0808">Transferase</keyword>
<dbReference type="Gene3D" id="1.20.5.1930">
    <property type="match status" value="1"/>
</dbReference>
<evidence type="ECO:0000256" key="6">
    <source>
        <dbReference type="ARBA" id="ARBA00022692"/>
    </source>
</evidence>
<evidence type="ECO:0000256" key="10">
    <source>
        <dbReference type="ARBA" id="ARBA00022989"/>
    </source>
</evidence>
<evidence type="ECO:0000313" key="17">
    <source>
        <dbReference type="Proteomes" id="UP000294802"/>
    </source>
</evidence>
<sequence>MNNYTRMIGVMLILVYSLVFIFYILDRIFTNIIYFQGMLYTQIIGVPAFLFLNIVVILACIIMGSLAAYKQNAQLSWVKGQMEAIDYGESLDDNEEIIMQPEINELYQTIVRLNDTVRTVKHQNQLVTTGVNEQIVKKIVEEERQRLARDLHDSVSQQLFAASMMLSAIKNHPLEEQAAKQVSILENMLHEAQLEMRALLLHLRPLALQNKSLGAGIRDLIADLKKKIPLDIKMDIEDINLPKGVEDHLFRITQEAVSNTLRHAVAGCLTIELFKVSDTVILRISDDGKGFNMAKRDESRYGINTMKERALEIGGICQIISAEDSGTRIEVKVPYTGGETS</sequence>
<keyword evidence="11 13" id="KW-0902">Two-component regulatory system</keyword>
<dbReference type="EMBL" id="SCWB01000020">
    <property type="protein sequence ID" value="TDM05310.1"/>
    <property type="molecule type" value="Genomic_DNA"/>
</dbReference>